<feature type="chain" id="PRO_5025367102" description="Apple domain-containing protein" evidence="1">
    <location>
        <begin position="28"/>
        <end position="227"/>
    </location>
</feature>
<comment type="caution">
    <text evidence="2">The sequence shown here is derived from an EMBL/GenBank/DDBJ whole genome shotgun (WGS) entry which is preliminary data.</text>
</comment>
<evidence type="ECO:0000313" key="2">
    <source>
        <dbReference type="EMBL" id="KAF0304767.1"/>
    </source>
</evidence>
<protein>
    <recommendedName>
        <fullName evidence="4">Apple domain-containing protein</fullName>
    </recommendedName>
</protein>
<dbReference type="InterPro" id="IPR016187">
    <property type="entry name" value="CTDL_fold"/>
</dbReference>
<evidence type="ECO:0008006" key="4">
    <source>
        <dbReference type="Google" id="ProtNLM"/>
    </source>
</evidence>
<accession>A0A6A4WAD5</accession>
<dbReference type="SUPFAM" id="SSF56436">
    <property type="entry name" value="C-type lectin-like"/>
    <property type="match status" value="1"/>
</dbReference>
<dbReference type="InterPro" id="IPR016186">
    <property type="entry name" value="C-type_lectin-like/link_sf"/>
</dbReference>
<proteinExistence type="predicted"/>
<reference evidence="2 3" key="1">
    <citation type="submission" date="2019-07" db="EMBL/GenBank/DDBJ databases">
        <title>Draft genome assembly of a fouling barnacle, Amphibalanus amphitrite (Darwin, 1854): The first reference genome for Thecostraca.</title>
        <authorList>
            <person name="Kim W."/>
        </authorList>
    </citation>
    <scope>NUCLEOTIDE SEQUENCE [LARGE SCALE GENOMIC DNA]</scope>
    <source>
        <strain evidence="2">SNU_AA5</strain>
        <tissue evidence="2">Soma without cirri and trophi</tissue>
    </source>
</reference>
<name>A0A6A4WAD5_AMPAM</name>
<gene>
    <name evidence="2" type="ORF">FJT64_023488</name>
</gene>
<dbReference type="SUPFAM" id="SSF57414">
    <property type="entry name" value="Hairpin loop containing domain-like"/>
    <property type="match status" value="1"/>
</dbReference>
<keyword evidence="3" id="KW-1185">Reference proteome</keyword>
<evidence type="ECO:0000313" key="3">
    <source>
        <dbReference type="Proteomes" id="UP000440578"/>
    </source>
</evidence>
<dbReference type="EMBL" id="VIIS01000813">
    <property type="protein sequence ID" value="KAF0304767.1"/>
    <property type="molecule type" value="Genomic_DNA"/>
</dbReference>
<sequence length="227" mass="24109">MMVVPRPPSASPPLLLLLLTLWTPAHATTALFGKTSTECGDVLSEFHGPSRLHCAASCLKRSTCAAWRYDLASAGCTLWSVVGIGQVGQLQTDVFAFPLPTGYVLGPDRIAYTMVATGVIWSGIQAGCSANDSRATPAVPTTDASVELLKTFGAQDMYVFMGLQCTTGTSYVDYTGSGVALKASWFASGAIDPFSSEELGCVSMRSTGLYHHTCAHTHRFVCQIQLT</sequence>
<organism evidence="2 3">
    <name type="scientific">Amphibalanus amphitrite</name>
    <name type="common">Striped barnacle</name>
    <name type="synonym">Balanus amphitrite</name>
    <dbReference type="NCBI Taxonomy" id="1232801"/>
    <lineage>
        <taxon>Eukaryota</taxon>
        <taxon>Metazoa</taxon>
        <taxon>Ecdysozoa</taxon>
        <taxon>Arthropoda</taxon>
        <taxon>Crustacea</taxon>
        <taxon>Multicrustacea</taxon>
        <taxon>Cirripedia</taxon>
        <taxon>Thoracica</taxon>
        <taxon>Thoracicalcarea</taxon>
        <taxon>Balanomorpha</taxon>
        <taxon>Balanoidea</taxon>
        <taxon>Balanidae</taxon>
        <taxon>Amphibalaninae</taxon>
        <taxon>Amphibalanus</taxon>
    </lineage>
</organism>
<dbReference type="AlphaFoldDB" id="A0A6A4WAD5"/>
<feature type="signal peptide" evidence="1">
    <location>
        <begin position="1"/>
        <end position="27"/>
    </location>
</feature>
<dbReference type="Gene3D" id="3.10.100.10">
    <property type="entry name" value="Mannose-Binding Protein A, subunit A"/>
    <property type="match status" value="1"/>
</dbReference>
<dbReference type="Proteomes" id="UP000440578">
    <property type="component" value="Unassembled WGS sequence"/>
</dbReference>
<keyword evidence="1" id="KW-0732">Signal</keyword>
<evidence type="ECO:0000256" key="1">
    <source>
        <dbReference type="SAM" id="SignalP"/>
    </source>
</evidence>